<organism evidence="2 3">
    <name type="scientific">Dechloromonas agitata</name>
    <dbReference type="NCBI Taxonomy" id="73030"/>
    <lineage>
        <taxon>Bacteria</taxon>
        <taxon>Pseudomonadati</taxon>
        <taxon>Pseudomonadota</taxon>
        <taxon>Betaproteobacteria</taxon>
        <taxon>Rhodocyclales</taxon>
        <taxon>Azonexaceae</taxon>
        <taxon>Dechloromonas</taxon>
    </lineage>
</organism>
<evidence type="ECO:0000313" key="3">
    <source>
        <dbReference type="Proteomes" id="UP000718593"/>
    </source>
</evidence>
<name>A0A930BU73_9RHOO</name>
<keyword evidence="1" id="KW-1133">Transmembrane helix</keyword>
<accession>A0A930BU73</accession>
<dbReference type="AlphaFoldDB" id="A0A930BU73"/>
<sequence length="68" mass="7176">MPDILRPLGTLAGLAGLSLCLIAGGIRLAGSHWLMGFEIVTLLQIGIGGMVLGCFSLLVHLTHPARRR</sequence>
<evidence type="ECO:0000313" key="2">
    <source>
        <dbReference type="EMBL" id="MBF1163840.1"/>
    </source>
</evidence>
<gene>
    <name evidence="2" type="ORF">HXL68_02260</name>
</gene>
<keyword evidence="1" id="KW-0472">Membrane</keyword>
<keyword evidence="1" id="KW-0812">Transmembrane</keyword>
<proteinExistence type="predicted"/>
<dbReference type="EMBL" id="JABZMI010000019">
    <property type="protein sequence ID" value="MBF1163840.1"/>
    <property type="molecule type" value="Genomic_DNA"/>
</dbReference>
<reference evidence="2" key="1">
    <citation type="submission" date="2020-04" db="EMBL/GenBank/DDBJ databases">
        <title>Deep metagenomics examines the oral microbiome during advanced dental caries in children, revealing novel taxa and co-occurrences with host molecules.</title>
        <authorList>
            <person name="Baker J.L."/>
            <person name="Morton J.T."/>
            <person name="Dinis M."/>
            <person name="Alvarez R."/>
            <person name="Tran N.C."/>
            <person name="Knight R."/>
            <person name="Edlund A."/>
        </authorList>
    </citation>
    <scope>NUCLEOTIDE SEQUENCE</scope>
    <source>
        <strain evidence="2">JCVI_32_bin.24</strain>
    </source>
</reference>
<dbReference type="Proteomes" id="UP000718593">
    <property type="component" value="Unassembled WGS sequence"/>
</dbReference>
<feature type="transmembrane region" description="Helical" evidence="1">
    <location>
        <begin position="39"/>
        <end position="61"/>
    </location>
</feature>
<evidence type="ECO:0000256" key="1">
    <source>
        <dbReference type="SAM" id="Phobius"/>
    </source>
</evidence>
<comment type="caution">
    <text evidence="2">The sequence shown here is derived from an EMBL/GenBank/DDBJ whole genome shotgun (WGS) entry which is preliminary data.</text>
</comment>
<protein>
    <submittedName>
        <fullName evidence="2">Uncharacterized protein</fullName>
    </submittedName>
</protein>